<dbReference type="EMBL" id="JAVDTS010000005">
    <property type="protein sequence ID" value="MDR6838707.1"/>
    <property type="molecule type" value="Genomic_DNA"/>
</dbReference>
<keyword evidence="3" id="KW-1185">Reference proteome</keyword>
<evidence type="ECO:0000313" key="2">
    <source>
        <dbReference type="EMBL" id="MDR6838707.1"/>
    </source>
</evidence>
<comment type="caution">
    <text evidence="1">The sequence shown here is derived from an EMBL/GenBank/DDBJ whole genome shotgun (WGS) entry which is preliminary data.</text>
</comment>
<dbReference type="Proteomes" id="UP001249076">
    <property type="component" value="Unassembled WGS sequence"/>
</dbReference>
<name>A0AAJ2BZW3_ACIDE</name>
<dbReference type="NCBIfam" id="TIGR01635">
    <property type="entry name" value="tail_comp_S"/>
    <property type="match status" value="1"/>
</dbReference>
<reference evidence="1 3" key="1">
    <citation type="submission" date="2023-07" db="EMBL/GenBank/DDBJ databases">
        <title>Sorghum-associated microbial communities from plants grown in Nebraska, USA.</title>
        <authorList>
            <person name="Schachtman D."/>
        </authorList>
    </citation>
    <scope>NUCLEOTIDE SEQUENCE</scope>
    <source>
        <strain evidence="2 3">BE105</strain>
        <strain evidence="1">BE69</strain>
    </source>
</reference>
<proteinExistence type="predicted"/>
<dbReference type="AlphaFoldDB" id="A0AAJ2BZW3"/>
<gene>
    <name evidence="1" type="ORF">J2W88_002766</name>
    <name evidence="2" type="ORF">J2W93_003554</name>
</gene>
<dbReference type="Pfam" id="PF05069">
    <property type="entry name" value="Phage_tail_S"/>
    <property type="match status" value="1"/>
</dbReference>
<dbReference type="RefSeq" id="WP_209819968.1">
    <property type="nucleotide sequence ID" value="NZ_JAVDTL010000004.1"/>
</dbReference>
<dbReference type="Proteomes" id="UP001253458">
    <property type="component" value="Unassembled WGS sequence"/>
</dbReference>
<protein>
    <submittedName>
        <fullName evidence="1">Phage virion morphogenesis protein</fullName>
    </submittedName>
</protein>
<dbReference type="InterPro" id="IPR006522">
    <property type="entry name" value="Phage_virion_morphogenesis"/>
</dbReference>
<evidence type="ECO:0000313" key="3">
    <source>
        <dbReference type="Proteomes" id="UP001249076"/>
    </source>
</evidence>
<accession>A0AAJ2BZW3</accession>
<organism evidence="1 4">
    <name type="scientific">Acidovorax delafieldii</name>
    <name type="common">Pseudomonas delafieldii</name>
    <dbReference type="NCBI Taxonomy" id="47920"/>
    <lineage>
        <taxon>Bacteria</taxon>
        <taxon>Pseudomonadati</taxon>
        <taxon>Pseudomonadota</taxon>
        <taxon>Betaproteobacteria</taxon>
        <taxon>Burkholderiales</taxon>
        <taxon>Comamonadaceae</taxon>
        <taxon>Acidovorax</taxon>
    </lineage>
</organism>
<dbReference type="EMBL" id="JAVDTL010000004">
    <property type="protein sequence ID" value="MDR6767485.1"/>
    <property type="molecule type" value="Genomic_DNA"/>
</dbReference>
<sequence length="187" mass="21252">MAGTRLTIDQAELDRQNAFMAEQAARDPSGLMPRLGEYLQGSTQKRFKTQTAPDGTPWAPLQKRYARRKRYNKDKVLTLRGYLRSYIHYQVTGGDTVEVGSNQKYAAVHQFGGEIDMPERQATVRYRSVAGKVLFAGKKHKRATERSVTIPVHFVKIPARPFLGLSTDDERRILEILLSWVKDGENT</sequence>
<evidence type="ECO:0000313" key="1">
    <source>
        <dbReference type="EMBL" id="MDR6767485.1"/>
    </source>
</evidence>
<evidence type="ECO:0000313" key="4">
    <source>
        <dbReference type="Proteomes" id="UP001253458"/>
    </source>
</evidence>